<sequence length="219" mass="23550">MTEPSGGSTDKPRRPVVVPAAALVALTAVGITALLGGLNERPDPPPKTLKPGQTLDQGQFDTQVVESKFVVEKAENQFAEDKRYVDVVFKVTNKTDQTVSVGSPPHDKGKGFNFGSTLLKMTPQIKTKFGPDMFVLSKGATSRQLHPGVQSMVVARYELDAAAQPPKQVSYDIGAMEHLENPLTGLSNWFLVSEPEPLTNALKDKVVAKITLPVESQGA</sequence>
<dbReference type="RefSeq" id="WP_127939462.1">
    <property type="nucleotide sequence ID" value="NZ_SAUN01000001.1"/>
</dbReference>
<reference evidence="2 3" key="1">
    <citation type="submission" date="2019-01" db="EMBL/GenBank/DDBJ databases">
        <title>Sequencing the genomes of 1000 actinobacteria strains.</title>
        <authorList>
            <person name="Klenk H.-P."/>
        </authorList>
    </citation>
    <scope>NUCLEOTIDE SEQUENCE [LARGE SCALE GENOMIC DNA]</scope>
    <source>
        <strain evidence="2 3">DSM 43925</strain>
    </source>
</reference>
<keyword evidence="1" id="KW-1133">Transmembrane helix</keyword>
<dbReference type="EMBL" id="SAUN01000001">
    <property type="protein sequence ID" value="RVX46955.1"/>
    <property type="molecule type" value="Genomic_DNA"/>
</dbReference>
<dbReference type="Proteomes" id="UP000284824">
    <property type="component" value="Unassembled WGS sequence"/>
</dbReference>
<keyword evidence="3" id="KW-1185">Reference proteome</keyword>
<keyword evidence="1" id="KW-0472">Membrane</keyword>
<proteinExistence type="predicted"/>
<accession>A0A438MMX0</accession>
<evidence type="ECO:0000313" key="2">
    <source>
        <dbReference type="EMBL" id="RVX46955.1"/>
    </source>
</evidence>
<evidence type="ECO:0000313" key="3">
    <source>
        <dbReference type="Proteomes" id="UP000284824"/>
    </source>
</evidence>
<comment type="caution">
    <text evidence="2">The sequence shown here is derived from an EMBL/GenBank/DDBJ whole genome shotgun (WGS) entry which is preliminary data.</text>
</comment>
<evidence type="ECO:0000256" key="1">
    <source>
        <dbReference type="SAM" id="Phobius"/>
    </source>
</evidence>
<gene>
    <name evidence="2" type="ORF">EDD27_9869</name>
</gene>
<dbReference type="AlphaFoldDB" id="A0A438MMX0"/>
<protein>
    <submittedName>
        <fullName evidence="2">Uncharacterized protein</fullName>
    </submittedName>
</protein>
<feature type="transmembrane region" description="Helical" evidence="1">
    <location>
        <begin position="16"/>
        <end position="38"/>
    </location>
</feature>
<name>A0A438MMX0_9ACTN</name>
<keyword evidence="1" id="KW-0812">Transmembrane</keyword>
<dbReference type="OrthoDB" id="3543587at2"/>
<organism evidence="2 3">
    <name type="scientific">Nonomuraea polychroma</name>
    <dbReference type="NCBI Taxonomy" id="46176"/>
    <lineage>
        <taxon>Bacteria</taxon>
        <taxon>Bacillati</taxon>
        <taxon>Actinomycetota</taxon>
        <taxon>Actinomycetes</taxon>
        <taxon>Streptosporangiales</taxon>
        <taxon>Streptosporangiaceae</taxon>
        <taxon>Nonomuraea</taxon>
    </lineage>
</organism>